<organism evidence="1 2">
    <name type="scientific">Diphasiastrum complanatum</name>
    <name type="common">Issler's clubmoss</name>
    <name type="synonym">Lycopodium complanatum</name>
    <dbReference type="NCBI Taxonomy" id="34168"/>
    <lineage>
        <taxon>Eukaryota</taxon>
        <taxon>Viridiplantae</taxon>
        <taxon>Streptophyta</taxon>
        <taxon>Embryophyta</taxon>
        <taxon>Tracheophyta</taxon>
        <taxon>Lycopodiopsida</taxon>
        <taxon>Lycopodiales</taxon>
        <taxon>Lycopodiaceae</taxon>
        <taxon>Lycopodioideae</taxon>
        <taxon>Diphasiastrum</taxon>
    </lineage>
</organism>
<evidence type="ECO:0000313" key="1">
    <source>
        <dbReference type="EMBL" id="KAJ7537123.1"/>
    </source>
</evidence>
<dbReference type="Proteomes" id="UP001162992">
    <property type="component" value="Chromosome 12"/>
</dbReference>
<evidence type="ECO:0000313" key="2">
    <source>
        <dbReference type="Proteomes" id="UP001162992"/>
    </source>
</evidence>
<name>A0ACC2C511_DIPCM</name>
<protein>
    <submittedName>
        <fullName evidence="1">Uncharacterized protein</fullName>
    </submittedName>
</protein>
<sequence>MNLAHLSLLSAAWILVELLVLYVEAADKPVPALFIFGDSFVDSGNNNVLETLAKANFPPYGGDFDYRRPTGRFANGRLIPDFFASFLGLPFQPPYATAGDDVLSGVNFASAGSGLVNSTGYIFGEHIPIPQQVENFRTVKDKLMKLVGVKSASDIVSKAIYYITVGSNDISNNYYVLPGTPIQQQYTPAQFQDLLVSIYSQQLQALYSLGARKIVVKGLIPLGCTPVTLLEYDVQPGDCVKYLNEAAKSYNAAIESLLSQLRSSLLGVQIVYSKAYDVIYDIIQNPKNYGFTVSNKACCSGVGKNGAVLFCLQNVPYCKNPREYVYWDEFHPSSAIYELLANRFWSGSQDYSFPINVKALAYS</sequence>
<proteinExistence type="predicted"/>
<gene>
    <name evidence="1" type="ORF">O6H91_12G098500</name>
</gene>
<keyword evidence="2" id="KW-1185">Reference proteome</keyword>
<reference evidence="2" key="1">
    <citation type="journal article" date="2024" name="Proc. Natl. Acad. Sci. U.S.A.">
        <title>Extraordinary preservation of gene collinearity over three hundred million years revealed in homosporous lycophytes.</title>
        <authorList>
            <person name="Li C."/>
            <person name="Wickell D."/>
            <person name="Kuo L.Y."/>
            <person name="Chen X."/>
            <person name="Nie B."/>
            <person name="Liao X."/>
            <person name="Peng D."/>
            <person name="Ji J."/>
            <person name="Jenkins J."/>
            <person name="Williams M."/>
            <person name="Shu S."/>
            <person name="Plott C."/>
            <person name="Barry K."/>
            <person name="Rajasekar S."/>
            <person name="Grimwood J."/>
            <person name="Han X."/>
            <person name="Sun S."/>
            <person name="Hou Z."/>
            <person name="He W."/>
            <person name="Dai G."/>
            <person name="Sun C."/>
            <person name="Schmutz J."/>
            <person name="Leebens-Mack J.H."/>
            <person name="Li F.W."/>
            <person name="Wang L."/>
        </authorList>
    </citation>
    <scope>NUCLEOTIDE SEQUENCE [LARGE SCALE GENOMIC DNA]</scope>
    <source>
        <strain evidence="2">cv. PW_Plant_1</strain>
    </source>
</reference>
<comment type="caution">
    <text evidence="1">The sequence shown here is derived from an EMBL/GenBank/DDBJ whole genome shotgun (WGS) entry which is preliminary data.</text>
</comment>
<dbReference type="EMBL" id="CM055103">
    <property type="protein sequence ID" value="KAJ7537123.1"/>
    <property type="molecule type" value="Genomic_DNA"/>
</dbReference>
<accession>A0ACC2C511</accession>